<gene>
    <name evidence="2" type="ORF">IHE29_02860</name>
</gene>
<keyword evidence="2" id="KW-0614">Plasmid</keyword>
<accession>A0ABZ2PXJ4</accession>
<dbReference type="EMBL" id="CP062175">
    <property type="protein sequence ID" value="WXK38269.1"/>
    <property type="molecule type" value="Genomic_DNA"/>
</dbReference>
<sequence>MVTIMKMELNKCLRRLIKPSRACSSAMAIAVALSMTACGGGGGESGVGDAIGGGQPDTRTATALHASVLSKKPVSVPSERSLSMPVAAYHQMQHGDETLDLAATAGMVPIEGAPDDAQIVYVAYTQRDVEPSSRPITFFFGDSVRDDPLRSTGYLLLASVGPIVGELSGQGNWDRYDNLSTLLDVSDLVFVHPTQSGCHGDFWGNLQAGRAAMHFIDTYLDTNQRRGSPVYLVTHGARVAGHAIDLLKTRPHGFAGMAFISPTLGPDGRAEHREPPVEISWELGVQWLIHLDDDLGFDVARHLPAEFDRLTRSPYSGADDVRRCANEPFWVQRSEASPWSANRLVEAVPAGDAPRLFIAYGSDVQKQAFSSELSRLNAPPALANRIKVESYRGFPEGDSRRDLFYLDDVSRMRLRIGLRWLYASRDDAAVDGLSHNEKPSRMTERSGAWLQERDGGLELGMMENTTRDPLADSVSEQYEESGISTPSQLNRDWIDQLSSPFVEDLSEDECLERACKLSFALLQEAENCLQMDATGHLTRRHSIDNVFAQDDGASNLPRASVSESTASNHGDARRRGSRLTPIRVVPELAAQRWHNLPTPPASPEK</sequence>
<evidence type="ECO:0000313" key="3">
    <source>
        <dbReference type="Proteomes" id="UP001493153"/>
    </source>
</evidence>
<name>A0ABZ2PXJ4_9BURK</name>
<evidence type="ECO:0000256" key="1">
    <source>
        <dbReference type="SAM" id="MobiDB-lite"/>
    </source>
</evidence>
<feature type="region of interest" description="Disordered" evidence="1">
    <location>
        <begin position="548"/>
        <end position="581"/>
    </location>
</feature>
<dbReference type="SUPFAM" id="SSF53474">
    <property type="entry name" value="alpha/beta-Hydrolases"/>
    <property type="match status" value="1"/>
</dbReference>
<geneLocation type="plasmid" evidence="2 3">
    <name>megaplasmid</name>
</geneLocation>
<keyword evidence="3" id="KW-1185">Reference proteome</keyword>
<evidence type="ECO:0000313" key="2">
    <source>
        <dbReference type="EMBL" id="WXK38269.1"/>
    </source>
</evidence>
<dbReference type="InterPro" id="IPR029058">
    <property type="entry name" value="AB_hydrolase_fold"/>
</dbReference>
<dbReference type="Proteomes" id="UP001493153">
    <property type="component" value="Plasmid megaplasmid"/>
</dbReference>
<protein>
    <submittedName>
        <fullName evidence="2">Acetoin dehydrogenase E1 component beta-subunit</fullName>
    </submittedName>
</protein>
<proteinExistence type="predicted"/>
<dbReference type="Gene3D" id="3.40.50.1820">
    <property type="entry name" value="alpha/beta hydrolase"/>
    <property type="match status" value="1"/>
</dbReference>
<organism evidence="2 3">
    <name type="scientific">Mycetohabitans rhizoxinica</name>
    <dbReference type="NCBI Taxonomy" id="412963"/>
    <lineage>
        <taxon>Bacteria</taxon>
        <taxon>Pseudomonadati</taxon>
        <taxon>Pseudomonadota</taxon>
        <taxon>Betaproteobacteria</taxon>
        <taxon>Burkholderiales</taxon>
        <taxon>Burkholderiaceae</taxon>
        <taxon>Mycetohabitans</taxon>
    </lineage>
</organism>
<reference evidence="2 3" key="1">
    <citation type="submission" date="2020-09" db="EMBL/GenBank/DDBJ databases">
        <title>Genome sequences of Mycetohabitans spp.</title>
        <authorList>
            <person name="Carter M.E."/>
            <person name="Carpenter S.C.D."/>
            <person name="Bogdanove A.J."/>
        </authorList>
    </citation>
    <scope>NUCLEOTIDE SEQUENCE [LARGE SCALE GENOMIC DNA]</scope>
    <source>
        <strain evidence="2 3">B12</strain>
        <plasmid evidence="2 3">megaplasmid</plasmid>
    </source>
</reference>